<reference evidence="1 2" key="1">
    <citation type="journal article" date="2018" name="PLoS ONE">
        <title>The draft genome of Kipferlia bialata reveals reductive genome evolution in fornicate parasites.</title>
        <authorList>
            <person name="Tanifuji G."/>
            <person name="Takabayashi S."/>
            <person name="Kume K."/>
            <person name="Takagi M."/>
            <person name="Nakayama T."/>
            <person name="Kamikawa R."/>
            <person name="Inagaki Y."/>
            <person name="Hashimoto T."/>
        </authorList>
    </citation>
    <scope>NUCLEOTIDE SEQUENCE [LARGE SCALE GENOMIC DNA]</scope>
    <source>
        <strain evidence="1">NY0173</strain>
    </source>
</reference>
<proteinExistence type="predicted"/>
<evidence type="ECO:0000313" key="2">
    <source>
        <dbReference type="Proteomes" id="UP000265618"/>
    </source>
</evidence>
<name>A0A9K3GKW5_9EUKA</name>
<gene>
    <name evidence="1" type="ORF">KIPB_009611</name>
</gene>
<evidence type="ECO:0000313" key="1">
    <source>
        <dbReference type="EMBL" id="GIQ87554.1"/>
    </source>
</evidence>
<dbReference type="OrthoDB" id="10259488at2759"/>
<evidence type="ECO:0008006" key="3">
    <source>
        <dbReference type="Google" id="ProtNLM"/>
    </source>
</evidence>
<dbReference type="Proteomes" id="UP000265618">
    <property type="component" value="Unassembled WGS sequence"/>
</dbReference>
<dbReference type="EMBL" id="BDIP01003319">
    <property type="protein sequence ID" value="GIQ87554.1"/>
    <property type="molecule type" value="Genomic_DNA"/>
</dbReference>
<dbReference type="AlphaFoldDB" id="A0A9K3GKW5"/>
<organism evidence="1 2">
    <name type="scientific">Kipferlia bialata</name>
    <dbReference type="NCBI Taxonomy" id="797122"/>
    <lineage>
        <taxon>Eukaryota</taxon>
        <taxon>Metamonada</taxon>
        <taxon>Carpediemonas-like organisms</taxon>
        <taxon>Kipferlia</taxon>
    </lineage>
</organism>
<accession>A0A9K3GKW5</accession>
<sequence length="339" mass="38352">MSATTAPKNMKTLIFCALPASGKSESRKYLRSLTKEQNEEFHMGDSSTQVDDYPYVHMMRQIDDALEKHKFERVFFQSASQGFKDAYDWGVLIQLVNEDFADLLSKPTMPEEASATMWLLRRYDAAAEKVGMDRRITSRSAEELRALETELEEEVRALMVEKYEAIPESLEDKTVVIEFARGGPDGHAMPLPAPFGYEYSLSQLSPEILNSAALLYIWVTPQQSYDKNIARSTEKSNTESVTLSLNHGVPHDVMKGDYGCDDFEHLLKTSGTPNCLKLTKADGTEFLVPAAMFDNRNDLTTPFRQPEEEWAAEDVEKMSAAMKEAFGRLVLAYNERHSE</sequence>
<keyword evidence="2" id="KW-1185">Reference proteome</keyword>
<protein>
    <recommendedName>
        <fullName evidence="3">Chromatin associated protein KTI12</fullName>
    </recommendedName>
</protein>
<comment type="caution">
    <text evidence="1">The sequence shown here is derived from an EMBL/GenBank/DDBJ whole genome shotgun (WGS) entry which is preliminary data.</text>
</comment>